<dbReference type="Gene3D" id="3.40.50.720">
    <property type="entry name" value="NAD(P)-binding Rossmann-like Domain"/>
    <property type="match status" value="1"/>
</dbReference>
<proteinExistence type="predicted"/>
<reference evidence="3" key="1">
    <citation type="journal article" date="2013" name="Nature">
        <title>Draft genome of the wheat A-genome progenitor Triticum urartu.</title>
        <authorList>
            <person name="Ling H.Q."/>
            <person name="Zhao S."/>
            <person name="Liu D."/>
            <person name="Wang J."/>
            <person name="Sun H."/>
            <person name="Zhang C."/>
            <person name="Fan H."/>
            <person name="Li D."/>
            <person name="Dong L."/>
            <person name="Tao Y."/>
            <person name="Gao C."/>
            <person name="Wu H."/>
            <person name="Li Y."/>
            <person name="Cui Y."/>
            <person name="Guo X."/>
            <person name="Zheng S."/>
            <person name="Wang B."/>
            <person name="Yu K."/>
            <person name="Liang Q."/>
            <person name="Yang W."/>
            <person name="Lou X."/>
            <person name="Chen J."/>
            <person name="Feng M."/>
            <person name="Jian J."/>
            <person name="Zhang X."/>
            <person name="Luo G."/>
            <person name="Jiang Y."/>
            <person name="Liu J."/>
            <person name="Wang Z."/>
            <person name="Sha Y."/>
            <person name="Zhang B."/>
            <person name="Wu H."/>
            <person name="Tang D."/>
            <person name="Shen Q."/>
            <person name="Xue P."/>
            <person name="Zou S."/>
            <person name="Wang X."/>
            <person name="Liu X."/>
            <person name="Wang F."/>
            <person name="Yang Y."/>
            <person name="An X."/>
            <person name="Dong Z."/>
            <person name="Zhang K."/>
            <person name="Zhang X."/>
            <person name="Luo M.C."/>
            <person name="Dvorak J."/>
            <person name="Tong Y."/>
            <person name="Wang J."/>
            <person name="Yang H."/>
            <person name="Li Z."/>
            <person name="Wang D."/>
            <person name="Zhang A."/>
            <person name="Wang J."/>
        </authorList>
    </citation>
    <scope>NUCLEOTIDE SEQUENCE</scope>
</reference>
<accession>M7YPJ0</accession>
<feature type="region of interest" description="Disordered" evidence="1">
    <location>
        <begin position="20"/>
        <end position="60"/>
    </location>
</feature>
<evidence type="ECO:0000313" key="3">
    <source>
        <dbReference type="EMBL" id="EMS49322.1"/>
    </source>
</evidence>
<dbReference type="InterPro" id="IPR036291">
    <property type="entry name" value="NAD(P)-bd_dom_sf"/>
</dbReference>
<name>M7YPJ0_TRIUA</name>
<sequence>MGAWWVWGPELRASHVAWRRRVSSRPPPSAPRSTATLSAAPPSPPLAPPSSPPTPRSVYSPHLIETLPPYARSSEVVEDSDVIVISIKPQIVKKVLVELKPLLSEEKLLVSITAAIKNERFTGSVISTTEC</sequence>
<feature type="domain" description="Pyrroline-5-carboxylate reductase catalytic N-terminal" evidence="2">
    <location>
        <begin position="73"/>
        <end position="114"/>
    </location>
</feature>
<dbReference type="EMBL" id="KD244511">
    <property type="protein sequence ID" value="EMS49322.1"/>
    <property type="molecule type" value="Genomic_DNA"/>
</dbReference>
<organism evidence="3">
    <name type="scientific">Triticum urartu</name>
    <name type="common">Red wild einkorn</name>
    <name type="synonym">Crithodium urartu</name>
    <dbReference type="NCBI Taxonomy" id="4572"/>
    <lineage>
        <taxon>Eukaryota</taxon>
        <taxon>Viridiplantae</taxon>
        <taxon>Streptophyta</taxon>
        <taxon>Embryophyta</taxon>
        <taxon>Tracheophyta</taxon>
        <taxon>Spermatophyta</taxon>
        <taxon>Magnoliopsida</taxon>
        <taxon>Liliopsida</taxon>
        <taxon>Poales</taxon>
        <taxon>Poaceae</taxon>
        <taxon>BOP clade</taxon>
        <taxon>Pooideae</taxon>
        <taxon>Triticodae</taxon>
        <taxon>Triticeae</taxon>
        <taxon>Triticinae</taxon>
        <taxon>Triticum</taxon>
    </lineage>
</organism>
<dbReference type="InterPro" id="IPR028939">
    <property type="entry name" value="P5C_Rdtase_cat_N"/>
</dbReference>
<dbReference type="AlphaFoldDB" id="M7YPJ0"/>
<feature type="compositionally biased region" description="Low complexity" evidence="1">
    <location>
        <begin position="31"/>
        <end position="40"/>
    </location>
</feature>
<protein>
    <submittedName>
        <fullName evidence="3">Pyrroline-5-carboxylate reductase</fullName>
    </submittedName>
</protein>
<dbReference type="eggNOG" id="KOG3124">
    <property type="taxonomic scope" value="Eukaryota"/>
</dbReference>
<evidence type="ECO:0000259" key="2">
    <source>
        <dbReference type="Pfam" id="PF03807"/>
    </source>
</evidence>
<gene>
    <name evidence="3" type="ORF">TRIUR3_26669</name>
</gene>
<evidence type="ECO:0000256" key="1">
    <source>
        <dbReference type="SAM" id="MobiDB-lite"/>
    </source>
</evidence>
<feature type="compositionally biased region" description="Pro residues" evidence="1">
    <location>
        <begin position="41"/>
        <end position="55"/>
    </location>
</feature>
<dbReference type="Pfam" id="PF03807">
    <property type="entry name" value="F420_oxidored"/>
    <property type="match status" value="1"/>
</dbReference>
<dbReference type="STRING" id="4572.M7YPJ0"/>
<dbReference type="SUPFAM" id="SSF51735">
    <property type="entry name" value="NAD(P)-binding Rossmann-fold domains"/>
    <property type="match status" value="1"/>
</dbReference>